<dbReference type="EMBL" id="CAMXCT020005013">
    <property type="protein sequence ID" value="CAL1164486.1"/>
    <property type="molecule type" value="Genomic_DNA"/>
</dbReference>
<dbReference type="AlphaFoldDB" id="A0A9P1GEK7"/>
<evidence type="ECO:0000313" key="2">
    <source>
        <dbReference type="EMBL" id="CAL4798423.1"/>
    </source>
</evidence>
<evidence type="ECO:0000313" key="3">
    <source>
        <dbReference type="Proteomes" id="UP001152797"/>
    </source>
</evidence>
<dbReference type="EMBL" id="CAMXCT010005013">
    <property type="protein sequence ID" value="CAI4011111.1"/>
    <property type="molecule type" value="Genomic_DNA"/>
</dbReference>
<name>A0A9P1GEK7_9DINO</name>
<evidence type="ECO:0000313" key="1">
    <source>
        <dbReference type="EMBL" id="CAI4011111.1"/>
    </source>
</evidence>
<dbReference type="InterPro" id="IPR011990">
    <property type="entry name" value="TPR-like_helical_dom_sf"/>
</dbReference>
<dbReference type="Gene3D" id="1.25.40.10">
    <property type="entry name" value="Tetratricopeptide repeat domain"/>
    <property type="match status" value="1"/>
</dbReference>
<gene>
    <name evidence="1" type="ORF">C1SCF055_LOCUS36307</name>
</gene>
<comment type="caution">
    <text evidence="1">The sequence shown here is derived from an EMBL/GenBank/DDBJ whole genome shotgun (WGS) entry which is preliminary data.</text>
</comment>
<dbReference type="Proteomes" id="UP001152797">
    <property type="component" value="Unassembled WGS sequence"/>
</dbReference>
<accession>A0A9P1GEK7</accession>
<sequence>MADPHGSTQKFNFKSRCLKLQESNRKLGEAHQLLQGTKSECQELLGGDNSETIKCMQSLADVLASMGELHKAEEEYQKVYKQLSQT</sequence>
<protein>
    <submittedName>
        <fullName evidence="1">Uncharacterized protein</fullName>
    </submittedName>
</protein>
<keyword evidence="3" id="KW-1185">Reference proteome</keyword>
<reference evidence="2 3" key="2">
    <citation type="submission" date="2024-05" db="EMBL/GenBank/DDBJ databases">
        <authorList>
            <person name="Chen Y."/>
            <person name="Shah S."/>
            <person name="Dougan E. K."/>
            <person name="Thang M."/>
            <person name="Chan C."/>
        </authorList>
    </citation>
    <scope>NUCLEOTIDE SEQUENCE [LARGE SCALE GENOMIC DNA]</scope>
</reference>
<organism evidence="1">
    <name type="scientific">Cladocopium goreaui</name>
    <dbReference type="NCBI Taxonomy" id="2562237"/>
    <lineage>
        <taxon>Eukaryota</taxon>
        <taxon>Sar</taxon>
        <taxon>Alveolata</taxon>
        <taxon>Dinophyceae</taxon>
        <taxon>Suessiales</taxon>
        <taxon>Symbiodiniaceae</taxon>
        <taxon>Cladocopium</taxon>
    </lineage>
</organism>
<dbReference type="EMBL" id="CAMXCT030005013">
    <property type="protein sequence ID" value="CAL4798423.1"/>
    <property type="molecule type" value="Genomic_DNA"/>
</dbReference>
<proteinExistence type="predicted"/>
<reference evidence="1" key="1">
    <citation type="submission" date="2022-10" db="EMBL/GenBank/DDBJ databases">
        <authorList>
            <person name="Chen Y."/>
            <person name="Dougan E. K."/>
            <person name="Chan C."/>
            <person name="Rhodes N."/>
            <person name="Thang M."/>
        </authorList>
    </citation>
    <scope>NUCLEOTIDE SEQUENCE</scope>
</reference>